<sequence length="203" mass="22925">MSVMHNTQAPALRPGTDHATGSEDLQQEMDVLFEQWQEEEAKVDLSDLRWTDALVFAIFWILFGVVFLQFFTRYVLNNSLGWTEEIARYLLILVTFVGSITAMRKGSHIAVEALLVYLPREARHWTLVAVDGLVALFCGAMAWYAYQLGALAPGYMVSIDIPKGYMYWAVAGALAGITVHATLRFLRRLRRQEDDAPHGLTID</sequence>
<protein>
    <recommendedName>
        <fullName evidence="9">TRAP transporter small permease protein</fullName>
    </recommendedName>
</protein>
<reference evidence="11 12" key="1">
    <citation type="submission" date="2020-01" db="EMBL/GenBank/DDBJ databases">
        <title>Microvirga sp. nov., an arsenate reduction bacterium isolated from Tibet hotspring sediments.</title>
        <authorList>
            <person name="Yuan C.-G."/>
        </authorList>
    </citation>
    <scope>NUCLEOTIDE SEQUENCE [LARGE SCALE GENOMIC DNA]</scope>
    <source>
        <strain evidence="11 12">SYSU G3D203</strain>
    </source>
</reference>
<evidence type="ECO:0000256" key="5">
    <source>
        <dbReference type="ARBA" id="ARBA00022692"/>
    </source>
</evidence>
<feature type="domain" description="Tripartite ATP-independent periplasmic transporters DctQ component" evidence="10">
    <location>
        <begin position="62"/>
        <end position="191"/>
    </location>
</feature>
<evidence type="ECO:0000256" key="4">
    <source>
        <dbReference type="ARBA" id="ARBA00022519"/>
    </source>
</evidence>
<keyword evidence="6 9" id="KW-1133">Transmembrane helix</keyword>
<organism evidence="11 12">
    <name type="scientific">Microvirga arsenatis</name>
    <dbReference type="NCBI Taxonomy" id="2692265"/>
    <lineage>
        <taxon>Bacteria</taxon>
        <taxon>Pseudomonadati</taxon>
        <taxon>Pseudomonadota</taxon>
        <taxon>Alphaproteobacteria</taxon>
        <taxon>Hyphomicrobiales</taxon>
        <taxon>Methylobacteriaceae</taxon>
        <taxon>Microvirga</taxon>
    </lineage>
</organism>
<feature type="transmembrane region" description="Helical" evidence="9">
    <location>
        <begin position="165"/>
        <end position="183"/>
    </location>
</feature>
<dbReference type="PANTHER" id="PTHR35011:SF11">
    <property type="entry name" value="TRAP TRANSPORTER SMALL PERMEASE PROTEIN"/>
    <property type="match status" value="1"/>
</dbReference>
<comment type="similarity">
    <text evidence="8 9">Belongs to the TRAP transporter small permease family.</text>
</comment>
<proteinExistence type="inferred from homology"/>
<dbReference type="InterPro" id="IPR055348">
    <property type="entry name" value="DctQ"/>
</dbReference>
<keyword evidence="3" id="KW-1003">Cell membrane</keyword>
<comment type="subcellular location">
    <subcellularLocation>
        <location evidence="1 9">Cell inner membrane</location>
        <topology evidence="1 9">Multi-pass membrane protein</topology>
    </subcellularLocation>
</comment>
<evidence type="ECO:0000256" key="8">
    <source>
        <dbReference type="ARBA" id="ARBA00038436"/>
    </source>
</evidence>
<gene>
    <name evidence="11" type="ORF">GR303_13410</name>
</gene>
<accession>A0ABW9YZT8</accession>
<feature type="transmembrane region" description="Helical" evidence="9">
    <location>
        <begin position="53"/>
        <end position="74"/>
    </location>
</feature>
<evidence type="ECO:0000313" key="11">
    <source>
        <dbReference type="EMBL" id="NBJ25352.1"/>
    </source>
</evidence>
<evidence type="ECO:0000256" key="9">
    <source>
        <dbReference type="RuleBase" id="RU369079"/>
    </source>
</evidence>
<dbReference type="InterPro" id="IPR007387">
    <property type="entry name" value="TRAP_DctQ"/>
</dbReference>
<evidence type="ECO:0000256" key="3">
    <source>
        <dbReference type="ARBA" id="ARBA00022475"/>
    </source>
</evidence>
<evidence type="ECO:0000256" key="7">
    <source>
        <dbReference type="ARBA" id="ARBA00023136"/>
    </source>
</evidence>
<dbReference type="Proteomes" id="UP000818323">
    <property type="component" value="Unassembled WGS sequence"/>
</dbReference>
<evidence type="ECO:0000259" key="10">
    <source>
        <dbReference type="Pfam" id="PF04290"/>
    </source>
</evidence>
<name>A0ABW9YZT8_9HYPH</name>
<dbReference type="RefSeq" id="WP_161722749.1">
    <property type="nucleotide sequence ID" value="NZ_JAAAXI010000005.1"/>
</dbReference>
<keyword evidence="5 9" id="KW-0812">Transmembrane</keyword>
<evidence type="ECO:0000256" key="1">
    <source>
        <dbReference type="ARBA" id="ARBA00004429"/>
    </source>
</evidence>
<dbReference type="Pfam" id="PF04290">
    <property type="entry name" value="DctQ"/>
    <property type="match status" value="1"/>
</dbReference>
<keyword evidence="2 9" id="KW-0813">Transport</keyword>
<keyword evidence="7 9" id="KW-0472">Membrane</keyword>
<keyword evidence="12" id="KW-1185">Reference proteome</keyword>
<comment type="caution">
    <text evidence="11">The sequence shown here is derived from an EMBL/GenBank/DDBJ whole genome shotgun (WGS) entry which is preliminary data.</text>
</comment>
<feature type="transmembrane region" description="Helical" evidence="9">
    <location>
        <begin position="124"/>
        <end position="145"/>
    </location>
</feature>
<evidence type="ECO:0000256" key="2">
    <source>
        <dbReference type="ARBA" id="ARBA00022448"/>
    </source>
</evidence>
<keyword evidence="4 9" id="KW-0997">Cell inner membrane</keyword>
<evidence type="ECO:0000256" key="6">
    <source>
        <dbReference type="ARBA" id="ARBA00022989"/>
    </source>
</evidence>
<dbReference type="EMBL" id="JAAAXJ010000006">
    <property type="protein sequence ID" value="NBJ25352.1"/>
    <property type="molecule type" value="Genomic_DNA"/>
</dbReference>
<feature type="transmembrane region" description="Helical" evidence="9">
    <location>
        <begin position="86"/>
        <end position="103"/>
    </location>
</feature>
<comment type="function">
    <text evidence="9">Part of the tripartite ATP-independent periplasmic (TRAP) transport system.</text>
</comment>
<dbReference type="PANTHER" id="PTHR35011">
    <property type="entry name" value="2,3-DIKETO-L-GULONATE TRAP TRANSPORTER SMALL PERMEASE PROTEIN YIAM"/>
    <property type="match status" value="1"/>
</dbReference>
<evidence type="ECO:0000313" key="12">
    <source>
        <dbReference type="Proteomes" id="UP000818323"/>
    </source>
</evidence>
<comment type="subunit">
    <text evidence="9">The complex comprises the extracytoplasmic solute receptor protein and the two transmembrane proteins.</text>
</comment>